<dbReference type="InParanoid" id="F4R403"/>
<feature type="compositionally biased region" description="Polar residues" evidence="1">
    <location>
        <begin position="46"/>
        <end position="59"/>
    </location>
</feature>
<dbReference type="VEuPathDB" id="FungiDB:MELLADRAFT_58565"/>
<dbReference type="RefSeq" id="XP_007404013.1">
    <property type="nucleotide sequence ID" value="XM_007403951.1"/>
</dbReference>
<accession>F4R403</accession>
<proteinExistence type="predicted"/>
<evidence type="ECO:0000256" key="1">
    <source>
        <dbReference type="SAM" id="MobiDB-lite"/>
    </source>
</evidence>
<dbReference type="HOGENOM" id="CLU_608427_0_0_1"/>
<dbReference type="EMBL" id="GL883090">
    <property type="protein sequence ID" value="EGG13075.1"/>
    <property type="molecule type" value="Genomic_DNA"/>
</dbReference>
<evidence type="ECO:0000313" key="2">
    <source>
        <dbReference type="EMBL" id="EGG13075.1"/>
    </source>
</evidence>
<dbReference type="Proteomes" id="UP000001072">
    <property type="component" value="Unassembled WGS sequence"/>
</dbReference>
<organism evidence="3">
    <name type="scientific">Melampsora larici-populina (strain 98AG31 / pathotype 3-4-7)</name>
    <name type="common">Poplar leaf rust fungus</name>
    <dbReference type="NCBI Taxonomy" id="747676"/>
    <lineage>
        <taxon>Eukaryota</taxon>
        <taxon>Fungi</taxon>
        <taxon>Dikarya</taxon>
        <taxon>Basidiomycota</taxon>
        <taxon>Pucciniomycotina</taxon>
        <taxon>Pucciniomycetes</taxon>
        <taxon>Pucciniales</taxon>
        <taxon>Melampsoraceae</taxon>
        <taxon>Melampsora</taxon>
    </lineage>
</organism>
<name>F4R403_MELLP</name>
<sequence length="450" mass="50329">MPPRKRSRVVRSTRKTQPSCNRKALTSTTKKKASPTADNSGDRTGQDNYVPSDLGNNNNKPEDLEGSPPPTNTQSSASAPSPQATHTTDPIPSCQPTNEKLTIYNYSTLGQQLGQPALERMLNDPDCKTQNQLPSAVLAEAQALQGYYTIEKLSLSLVGNTSLTTVKSTLFEGPVACEQNGYTTWLCYSQENTVDISMPAGKQPDGFAKHNQVGRRWTELEEDKKETFQPQLFKRLALAHFASEVTPVPDEERLTDAEHTTYMGFFSKHVNLDKVFKHLQSGVLGQTIANSIAVIEKRGRKEIGKVANQLQKDAKRIHHLAKDFAIRLTATQINSTEITQTSMPSTTVKSKQEVLRTKLTNLLNNEICKNLPNPPQGPKHNVFPKTPNPHDTIARRLFQGIHDATHVPKYTYHQGYIEPRDEALALETYFFRAPSQLYKQNNILKKFLHN</sequence>
<protein>
    <submittedName>
        <fullName evidence="2">Uncharacterized protein</fullName>
    </submittedName>
</protein>
<feature type="compositionally biased region" description="Low complexity" evidence="1">
    <location>
        <begin position="72"/>
        <end position="88"/>
    </location>
</feature>
<feature type="region of interest" description="Disordered" evidence="1">
    <location>
        <begin position="1"/>
        <end position="98"/>
    </location>
</feature>
<dbReference type="AlphaFoldDB" id="F4R403"/>
<feature type="compositionally biased region" description="Basic residues" evidence="1">
    <location>
        <begin position="1"/>
        <end position="14"/>
    </location>
</feature>
<evidence type="ECO:0000313" key="3">
    <source>
        <dbReference type="Proteomes" id="UP000001072"/>
    </source>
</evidence>
<dbReference type="KEGG" id="mlr:MELLADRAFT_58565"/>
<dbReference type="GeneID" id="18929204"/>
<reference evidence="3" key="1">
    <citation type="journal article" date="2011" name="Proc. Natl. Acad. Sci. U.S.A.">
        <title>Obligate biotrophy features unraveled by the genomic analysis of rust fungi.</title>
        <authorList>
            <person name="Duplessis S."/>
            <person name="Cuomo C.A."/>
            <person name="Lin Y.-C."/>
            <person name="Aerts A."/>
            <person name="Tisserant E."/>
            <person name="Veneault-Fourrey C."/>
            <person name="Joly D.L."/>
            <person name="Hacquard S."/>
            <person name="Amselem J."/>
            <person name="Cantarel B.L."/>
            <person name="Chiu R."/>
            <person name="Coutinho P.M."/>
            <person name="Feau N."/>
            <person name="Field M."/>
            <person name="Frey P."/>
            <person name="Gelhaye E."/>
            <person name="Goldberg J."/>
            <person name="Grabherr M.G."/>
            <person name="Kodira C.D."/>
            <person name="Kohler A."/>
            <person name="Kuees U."/>
            <person name="Lindquist E.A."/>
            <person name="Lucas S.M."/>
            <person name="Mago R."/>
            <person name="Mauceli E."/>
            <person name="Morin E."/>
            <person name="Murat C."/>
            <person name="Pangilinan J.L."/>
            <person name="Park R."/>
            <person name="Pearson M."/>
            <person name="Quesneville H."/>
            <person name="Rouhier N."/>
            <person name="Sakthikumar S."/>
            <person name="Salamov A.A."/>
            <person name="Schmutz J."/>
            <person name="Selles B."/>
            <person name="Shapiro H."/>
            <person name="Tanguay P."/>
            <person name="Tuskan G.A."/>
            <person name="Henrissat B."/>
            <person name="Van de Peer Y."/>
            <person name="Rouze P."/>
            <person name="Ellis J.G."/>
            <person name="Dodds P.N."/>
            <person name="Schein J.E."/>
            <person name="Zhong S."/>
            <person name="Hamelin R.C."/>
            <person name="Grigoriev I.V."/>
            <person name="Szabo L.J."/>
            <person name="Martin F."/>
        </authorList>
    </citation>
    <scope>NUCLEOTIDE SEQUENCE [LARGE SCALE GENOMIC DNA]</scope>
    <source>
        <strain evidence="3">98AG31 / pathotype 3-4-7</strain>
    </source>
</reference>
<keyword evidence="3" id="KW-1185">Reference proteome</keyword>
<gene>
    <name evidence="2" type="ORF">MELLADRAFT_58565</name>
</gene>